<dbReference type="AlphaFoldDB" id="A0A5C5YF02"/>
<dbReference type="RefSeq" id="WP_186774818.1">
    <property type="nucleotide sequence ID" value="NZ_SJPK01000003.1"/>
</dbReference>
<dbReference type="Proteomes" id="UP000318053">
    <property type="component" value="Unassembled WGS sequence"/>
</dbReference>
<organism evidence="1 2">
    <name type="scientific">Allorhodopirellula solitaria</name>
    <dbReference type="NCBI Taxonomy" id="2527987"/>
    <lineage>
        <taxon>Bacteria</taxon>
        <taxon>Pseudomonadati</taxon>
        <taxon>Planctomycetota</taxon>
        <taxon>Planctomycetia</taxon>
        <taxon>Pirellulales</taxon>
        <taxon>Pirellulaceae</taxon>
        <taxon>Allorhodopirellula</taxon>
    </lineage>
</organism>
<gene>
    <name evidence="1" type="ORF">CA85_18530</name>
</gene>
<protein>
    <submittedName>
        <fullName evidence="1">N-formylglutamate amidohydrolase</fullName>
    </submittedName>
</protein>
<dbReference type="GO" id="GO:0016787">
    <property type="term" value="F:hydrolase activity"/>
    <property type="evidence" value="ECO:0007669"/>
    <property type="project" value="UniProtKB-KW"/>
</dbReference>
<sequence length="250" mass="28160">MSLLITCDTGGWKTPSRLRSHLEGTELSSAGVIAGRIGGDQLLRPAVDREANFAARRLAHRCGGVVVCNEYRGDLINVGHSLHHRQLFPAGARALPTLTREVIVQEIYTPYRNRVQRQLLDLLRSWSYVVHLSIRTFAAKTREGHWRRGDVGLLYDPARQDETDWCLDLIDELYLSTPDLKVRRNHPGRGTNDSLTKSLRMQFSPDVYLGIEIVLNRAWMGRSVLRRDQTLDLVGDAVGELSGEPIERAA</sequence>
<reference evidence="1 2" key="1">
    <citation type="submission" date="2019-02" db="EMBL/GenBank/DDBJ databases">
        <title>Deep-cultivation of Planctomycetes and their phenomic and genomic characterization uncovers novel biology.</title>
        <authorList>
            <person name="Wiegand S."/>
            <person name="Jogler M."/>
            <person name="Boedeker C."/>
            <person name="Pinto D."/>
            <person name="Vollmers J."/>
            <person name="Rivas-Marin E."/>
            <person name="Kohn T."/>
            <person name="Peeters S.H."/>
            <person name="Heuer A."/>
            <person name="Rast P."/>
            <person name="Oberbeckmann S."/>
            <person name="Bunk B."/>
            <person name="Jeske O."/>
            <person name="Meyerdierks A."/>
            <person name="Storesund J.E."/>
            <person name="Kallscheuer N."/>
            <person name="Luecker S."/>
            <person name="Lage O.M."/>
            <person name="Pohl T."/>
            <person name="Merkel B.J."/>
            <person name="Hornburger P."/>
            <person name="Mueller R.-W."/>
            <person name="Bruemmer F."/>
            <person name="Labrenz M."/>
            <person name="Spormann A.M."/>
            <person name="Op Den Camp H."/>
            <person name="Overmann J."/>
            <person name="Amann R."/>
            <person name="Jetten M.S.M."/>
            <person name="Mascher T."/>
            <person name="Medema M.H."/>
            <person name="Devos D.P."/>
            <person name="Kaster A.-K."/>
            <person name="Ovreas L."/>
            <person name="Rohde M."/>
            <person name="Galperin M.Y."/>
            <person name="Jogler C."/>
        </authorList>
    </citation>
    <scope>NUCLEOTIDE SEQUENCE [LARGE SCALE GENOMIC DNA]</scope>
    <source>
        <strain evidence="1 2">CA85</strain>
    </source>
</reference>
<keyword evidence="2" id="KW-1185">Reference proteome</keyword>
<evidence type="ECO:0000313" key="1">
    <source>
        <dbReference type="EMBL" id="TWT73383.1"/>
    </source>
</evidence>
<proteinExistence type="predicted"/>
<name>A0A5C5YF02_9BACT</name>
<dbReference type="SUPFAM" id="SSF53187">
    <property type="entry name" value="Zn-dependent exopeptidases"/>
    <property type="match status" value="1"/>
</dbReference>
<keyword evidence="1" id="KW-0378">Hydrolase</keyword>
<comment type="caution">
    <text evidence="1">The sequence shown here is derived from an EMBL/GenBank/DDBJ whole genome shotgun (WGS) entry which is preliminary data.</text>
</comment>
<evidence type="ECO:0000313" key="2">
    <source>
        <dbReference type="Proteomes" id="UP000318053"/>
    </source>
</evidence>
<dbReference type="Gene3D" id="3.40.630.40">
    <property type="entry name" value="Zn-dependent exopeptidases"/>
    <property type="match status" value="1"/>
</dbReference>
<accession>A0A5C5YF02</accession>
<dbReference type="EMBL" id="SJPK01000003">
    <property type="protein sequence ID" value="TWT73383.1"/>
    <property type="molecule type" value="Genomic_DNA"/>
</dbReference>